<dbReference type="EMBL" id="JAFFHB010000008">
    <property type="protein sequence ID" value="KAK4662893.1"/>
    <property type="molecule type" value="Genomic_DNA"/>
</dbReference>
<accession>A0ABR0H4A7</accession>
<protein>
    <recommendedName>
        <fullName evidence="2">AAA+ ATPase domain-containing protein</fullName>
    </recommendedName>
</protein>
<dbReference type="InterPro" id="IPR027417">
    <property type="entry name" value="P-loop_NTPase"/>
</dbReference>
<comment type="caution">
    <text evidence="3">The sequence shown here is derived from an EMBL/GenBank/DDBJ whole genome shotgun (WGS) entry which is preliminary data.</text>
</comment>
<dbReference type="InterPro" id="IPR056599">
    <property type="entry name" value="AAA_lid_fung"/>
</dbReference>
<dbReference type="SMART" id="SM00382">
    <property type="entry name" value="AAA"/>
    <property type="match status" value="1"/>
</dbReference>
<feature type="region of interest" description="Disordered" evidence="1">
    <location>
        <begin position="655"/>
        <end position="685"/>
    </location>
</feature>
<dbReference type="CDD" id="cd19481">
    <property type="entry name" value="RecA-like_protease"/>
    <property type="match status" value="1"/>
</dbReference>
<dbReference type="Pfam" id="PF06985">
    <property type="entry name" value="HET"/>
    <property type="match status" value="1"/>
</dbReference>
<evidence type="ECO:0000313" key="3">
    <source>
        <dbReference type="EMBL" id="KAK4662893.1"/>
    </source>
</evidence>
<dbReference type="RefSeq" id="XP_062762859.1">
    <property type="nucleotide sequence ID" value="XM_062906268.1"/>
</dbReference>
<feature type="domain" description="AAA+ ATPase" evidence="2">
    <location>
        <begin position="336"/>
        <end position="457"/>
    </location>
</feature>
<dbReference type="PANTHER" id="PTHR46411">
    <property type="entry name" value="FAMILY ATPASE, PUTATIVE-RELATED"/>
    <property type="match status" value="1"/>
</dbReference>
<dbReference type="SUPFAM" id="SSF52540">
    <property type="entry name" value="P-loop containing nucleoside triphosphate hydrolases"/>
    <property type="match status" value="1"/>
</dbReference>
<dbReference type="InterPro" id="IPR054289">
    <property type="entry name" value="DUF7025"/>
</dbReference>
<feature type="region of interest" description="Disordered" evidence="1">
    <location>
        <begin position="580"/>
        <end position="636"/>
    </location>
</feature>
<dbReference type="InterPro" id="IPR010730">
    <property type="entry name" value="HET"/>
</dbReference>
<organism evidence="3 4">
    <name type="scientific">Podospora pseudopauciseta</name>
    <dbReference type="NCBI Taxonomy" id="2093780"/>
    <lineage>
        <taxon>Eukaryota</taxon>
        <taxon>Fungi</taxon>
        <taxon>Dikarya</taxon>
        <taxon>Ascomycota</taxon>
        <taxon>Pezizomycotina</taxon>
        <taxon>Sordariomycetes</taxon>
        <taxon>Sordariomycetidae</taxon>
        <taxon>Sordariales</taxon>
        <taxon>Podosporaceae</taxon>
        <taxon>Podospora</taxon>
    </lineage>
</organism>
<evidence type="ECO:0000313" key="4">
    <source>
        <dbReference type="Proteomes" id="UP001326199"/>
    </source>
</evidence>
<dbReference type="Gene3D" id="3.40.50.300">
    <property type="entry name" value="P-loop containing nucleotide triphosphate hydrolases"/>
    <property type="match status" value="1"/>
</dbReference>
<evidence type="ECO:0000256" key="1">
    <source>
        <dbReference type="SAM" id="MobiDB-lite"/>
    </source>
</evidence>
<dbReference type="Pfam" id="PF23232">
    <property type="entry name" value="AAA_lid_13"/>
    <property type="match status" value="1"/>
</dbReference>
<dbReference type="InterPro" id="IPR003959">
    <property type="entry name" value="ATPase_AAA_core"/>
</dbReference>
<keyword evidence="4" id="KW-1185">Reference proteome</keyword>
<dbReference type="GeneID" id="87926486"/>
<dbReference type="PANTHER" id="PTHR46411:SF3">
    <property type="entry name" value="AAA+ ATPASE DOMAIN-CONTAINING PROTEIN"/>
    <property type="match status" value="1"/>
</dbReference>
<dbReference type="Pfam" id="PF00004">
    <property type="entry name" value="AAA"/>
    <property type="match status" value="1"/>
</dbReference>
<proteinExistence type="predicted"/>
<name>A0ABR0H4A7_9PEZI</name>
<evidence type="ECO:0000259" key="2">
    <source>
        <dbReference type="SMART" id="SM00382"/>
    </source>
</evidence>
<reference evidence="3 4" key="1">
    <citation type="journal article" date="2023" name="bioRxiv">
        <title>High-quality genome assemblies of four members of thePodospora anserinaspecies complex.</title>
        <authorList>
            <person name="Ament-Velasquez S.L."/>
            <person name="Vogan A.A."/>
            <person name="Wallerman O."/>
            <person name="Hartmann F."/>
            <person name="Gautier V."/>
            <person name="Silar P."/>
            <person name="Giraud T."/>
            <person name="Johannesson H."/>
        </authorList>
    </citation>
    <scope>NUCLEOTIDE SEQUENCE [LARGE SCALE GENOMIC DNA]</scope>
    <source>
        <strain evidence="3 4">CBS 411.78</strain>
    </source>
</reference>
<dbReference type="Pfam" id="PF22942">
    <property type="entry name" value="DUF7025"/>
    <property type="match status" value="1"/>
</dbReference>
<feature type="compositionally biased region" description="Acidic residues" evidence="1">
    <location>
        <begin position="668"/>
        <end position="683"/>
    </location>
</feature>
<sequence length="1553" mass="175782">MITVDARRCRSFTSPVAVKCLFDSGKKCSFDPVRDREWDSETESEERCRDIVKASDHESTSFIIDSFHIDFDGFRMGPRPNRFVISRYVGARPVKILPLYPSFLHPNDSQIQEILLHRGKKFTELATGTHRKYDGFTIRESNQTTRGFYNYVIADTELHCEVMVDQAAGIEFFREDMNLYHRFSVKLGGSIIYSPTKADKRETFDPLPEKQDNSWVTDVFDDSKFEADRHADFLQLTELRSIQEFRRAGCTDEWALLLPTRVYGYSLLDHRWFALDINNVSEIPPRSLTSHFEDLVLPDGHKTLLQALVKNHVRVPKQSGIAHETFSMDLVAGKGKGLIILLHGVPGVGKTSTAECVAAELGRPLLPITCGDIGTTAKEAERTLESFCGLAQKWRCVLLLDEADVFLAKREKGDIERNSLVSEYYAGVIILTTNRVGEFDEAFRSRIHISLYYPKLSQKSAKDIWQRNMSRLKASGIDMDIEEEKIERFIDQHWERNKHKPSRRWNGRQMKNAFQTATALANWDFYEGGENTELKRPLLKVGHFKRVAQTSAHFDDYIRDIHGFQEEDDPYSVIAGRDLLRQDNNPGTLPPDSSAPWGSRRRGRNPPVYPASNMDDLGRRHNRRRNREEMFTDDEDDDNVKRLKLELRLAELKKKEGSGKAEAAGPIADDEEEEEDDDDDETCNEGCVSEWSELGAEPQLELATSITVGVSSNGDLCLLFVIFLLGKFIAMCNVNQKGVKNFITCLEHAEDRSFTHLLHCYWLVGGQLTNNPLHMVGTRIFALSNKASLVCCSFPRRVTSTPDILKLHTITYIEMVLVPVNNLPTSPGLNQAAGSSQSQARPLLHVVNDALPPMTDDQEDQDKKDVSPHTCRHCSRITIDMRQNSKDGKDDGQIGFTEADVISALKDNCALFSAFRQGAYLVSMTSGPNNPIWVERTLKQRAIVNFFEVDWERLKLGYKLNNRLGEFVLYNVPGQKPHELFGPQPPPNLLLNSELSYSRARKYLRDCSANHTKCREFNLSHMPTRLLEVVTRPNSPNPDEPHLIVRLVSNPPPAPYATLSYCWGGDQPGKTTKRNIGTYSRNIPLDVLPLTIIDALTVTHGVGMKYLWVDALCIVQDSDQDKMNEISNMHLIYRGAFLTIAAGVASTSLDGFLRPRVHDRGYVFNVRVDSPVGKQEGEIRQAIAMPVRLRRDQEMLPLYTRAWTFQEGQLSTRVLAYGNRGMVFCCLESRHTDGGLEEPITTLRSIDDSIGASFKNLDPGNQSLGGVRHPLAWGVIVEAYTSRELTVGDDKLLAVMAIAEEYKRTKEGVGEYLAGLWRGDMLFQLLWAAHRVSDVKTKFKRPERYRAPSWSWASLDGHFRIFLHQGVLDGSIVYKYACELLHAETTLVGGNPLGQVKGGFIRLRGRVKKVVWKRNGTGKHDHGYGWALGDSESDWVKSGEVPGDDRLSWYVDVPDEWPVKRDIVMSCIEVCTYEAPENLMQFAMVQLYDERGGSPNMTQGRGILLVPVEGQPDTYRRVGTMGCKGYLEGDVGFEKKPYWFDEGHSMRQEVVVI</sequence>
<gene>
    <name evidence="3" type="ORF">QC763_0092990</name>
</gene>
<dbReference type="InterPro" id="IPR003593">
    <property type="entry name" value="AAA+_ATPase"/>
</dbReference>
<dbReference type="Proteomes" id="UP001326199">
    <property type="component" value="Unassembled WGS sequence"/>
</dbReference>